<evidence type="ECO:0000256" key="1">
    <source>
        <dbReference type="ARBA" id="ARBA00011073"/>
    </source>
</evidence>
<dbReference type="InterPro" id="IPR015500">
    <property type="entry name" value="Peptidase_S8_subtilisin-rel"/>
</dbReference>
<feature type="domain" description="Peptidase S8/S53" evidence="7">
    <location>
        <begin position="633"/>
        <end position="939"/>
    </location>
</feature>
<keyword evidence="10" id="KW-1185">Reference proteome</keyword>
<dbReference type="PANTHER" id="PTHR43806">
    <property type="entry name" value="PEPTIDASE S8"/>
    <property type="match status" value="1"/>
</dbReference>
<feature type="domain" description="Secretion system C-terminal sorting" evidence="8">
    <location>
        <begin position="1136"/>
        <end position="1207"/>
    </location>
</feature>
<dbReference type="Gene3D" id="2.40.10.500">
    <property type="match status" value="1"/>
</dbReference>
<keyword evidence="4 6" id="KW-0378">Hydrolase</keyword>
<dbReference type="EMBL" id="QFRJ01000013">
    <property type="protein sequence ID" value="PWH82907.1"/>
    <property type="molecule type" value="Genomic_DNA"/>
</dbReference>
<dbReference type="InterPro" id="IPR036852">
    <property type="entry name" value="Peptidase_S8/S53_dom_sf"/>
</dbReference>
<dbReference type="GO" id="GO:0006508">
    <property type="term" value="P:proteolysis"/>
    <property type="evidence" value="ECO:0007669"/>
    <property type="project" value="UniProtKB-KW"/>
</dbReference>
<dbReference type="PROSITE" id="PS00137">
    <property type="entry name" value="SUBTILASE_HIS"/>
    <property type="match status" value="1"/>
</dbReference>
<dbReference type="NCBIfam" id="TIGR04183">
    <property type="entry name" value="Por_Secre_tail"/>
    <property type="match status" value="1"/>
</dbReference>
<dbReference type="InterPro" id="IPR026444">
    <property type="entry name" value="Secre_tail"/>
</dbReference>
<keyword evidence="5 6" id="KW-0720">Serine protease</keyword>
<dbReference type="Pfam" id="PF00082">
    <property type="entry name" value="Peptidase_S8"/>
    <property type="match status" value="1"/>
</dbReference>
<comment type="caution">
    <text evidence="9">The sequence shown here is derived from an EMBL/GenBank/DDBJ whole genome shotgun (WGS) entry which is preliminary data.</text>
</comment>
<dbReference type="PANTHER" id="PTHR43806:SF11">
    <property type="entry name" value="CEREVISIN-RELATED"/>
    <property type="match status" value="1"/>
</dbReference>
<name>A0A2U2X538_9FLAO</name>
<keyword evidence="3" id="KW-0732">Signal</keyword>
<evidence type="ECO:0000256" key="5">
    <source>
        <dbReference type="ARBA" id="ARBA00022825"/>
    </source>
</evidence>
<feature type="active site" description="Charge relay system" evidence="6">
    <location>
        <position position="690"/>
    </location>
</feature>
<dbReference type="OrthoDB" id="1055762at2"/>
<dbReference type="AlphaFoldDB" id="A0A2U2X538"/>
<feature type="active site" description="Charge relay system" evidence="6">
    <location>
        <position position="897"/>
    </location>
</feature>
<evidence type="ECO:0000259" key="7">
    <source>
        <dbReference type="Pfam" id="PF00082"/>
    </source>
</evidence>
<evidence type="ECO:0000259" key="8">
    <source>
        <dbReference type="Pfam" id="PF18962"/>
    </source>
</evidence>
<dbReference type="SUPFAM" id="SSF52743">
    <property type="entry name" value="Subtilisin-like"/>
    <property type="match status" value="1"/>
</dbReference>
<comment type="similarity">
    <text evidence="1 6">Belongs to the peptidase S8 family.</text>
</comment>
<dbReference type="Pfam" id="PF18962">
    <property type="entry name" value="Por_Secre_tail"/>
    <property type="match status" value="1"/>
</dbReference>
<accession>A0A2U2X538</accession>
<dbReference type="InterPro" id="IPR000209">
    <property type="entry name" value="Peptidase_S8/S53_dom"/>
</dbReference>
<evidence type="ECO:0000256" key="2">
    <source>
        <dbReference type="ARBA" id="ARBA00022670"/>
    </source>
</evidence>
<evidence type="ECO:0000313" key="9">
    <source>
        <dbReference type="EMBL" id="PWH82907.1"/>
    </source>
</evidence>
<keyword evidence="2 6" id="KW-0645">Protease</keyword>
<evidence type="ECO:0000256" key="4">
    <source>
        <dbReference type="ARBA" id="ARBA00022801"/>
    </source>
</evidence>
<evidence type="ECO:0000256" key="6">
    <source>
        <dbReference type="PROSITE-ProRule" id="PRU01240"/>
    </source>
</evidence>
<dbReference type="PROSITE" id="PS51892">
    <property type="entry name" value="SUBTILASE"/>
    <property type="match status" value="1"/>
</dbReference>
<dbReference type="InterPro" id="IPR023828">
    <property type="entry name" value="Peptidase_S8_Ser-AS"/>
</dbReference>
<dbReference type="SUPFAM" id="SSF63829">
    <property type="entry name" value="Calcium-dependent phosphotriesterase"/>
    <property type="match status" value="2"/>
</dbReference>
<gene>
    <name evidence="9" type="ORF">DIT68_13500</name>
</gene>
<dbReference type="InterPro" id="IPR050131">
    <property type="entry name" value="Peptidase_S8_subtilisin-like"/>
</dbReference>
<sequence>MLVPFVSFSQTQIYFSENWNQDGGEVPLFYKNASATDDIGNVYMAGSTINTNNNHDIIIQKFDADGGLLWQQTFNGAANMDDMAADIYVDANYDVFITGTSVEHVNHDDDLVVLKYKSDGQFQWASYYDNGGSPTPKDYGTAITGDNNGSLFVTGSSFSTNNQMDYVTLRINSSNGAHLWVSRYDHVSLNDVAAKIELHGNQLYITGGSQMTFNKWELATVVYNTSNGNLTAEKRSQGNATHGLNEVYDLSVDNSGNVYVTGAVVNQNTGYDISIYKLDPQLNILWEAQYDGYGADDRGKGVKVDDLGNVYVTGFVSNPNEGKNYSLLKYNSAGSLQWSREFNGEANLDDEAVQVLIRSNQDVFVTGSAINNVDEGIVTLGYKPNGEIFTQAKFGGENGLVAKPTGIANDIAGNIIVIGKIEVPSGNSRNITVKYNLMEKSFNPVMVNGEPSHNANEVIIRFDRSAVNYGAIDRKGFIAGKLSDFVKPSVIGLMNEKLNMEVSRLNTFKIFRRMTTADSLSVTRLGDTIKVDDFWATLSVVFPNSFNILDGIDSLNLIRNIIHFSEPNRIAVYEGIIPNDPLFSIFNPPYYNPTNQTGLVGSLRGINLVSTNPPPGSPFLLEQGGWALETGKSDIKVGVFDSGINWRHEDLGDGSWSGSRVKGGWDYGKGVHPSSQMNSDPVTTTAQNGHGTAVAGIIGAIRNNGKGVAGIAGGDFEEGIAGVSLYSLRTSTTSNTLGDDSLFTITTASEAIVEGAVFNPLTNFGFGLNIHNYSWRIDGAHPEIDTILFTLRNAVNTAFKNNVIQVASSGNLGQFHEHLADTSFFPASFNDEWILKVGAYEPMTFGSNPIKRRASFSAFGRNVDLLAPGMGPQVHTLLNTGDLTAGFNSYRSFNGTSASAPHVSGVAGLMLSLHNPDYNPLYPNKLSQEDVEYILQENAFPVTEDPMLPFGSNLSVPNKYSGFGALNAFTSLEKSSLPYRVRHFDFKVNKDAGIIYVSNQNIEFPEGIDGIPSGSQILQTTVYEVTHTFNHNLPLNEIFIDGWVRNASSDLYSLEDTLFNSHWSGVKIDAIDESNATLTGYYYSTEVLTNGVTSLVISPEPDSNDDFKFAYSVYTKDTSYHLNVDENNLTSDEVTVFPNPTNDVINVLFSNKAHDFSIYDIMGRKIQNFNIENSSDKSLKVDVSTLPKGMYLFIFNKGESFITKKIIKQ</sequence>
<feature type="active site" description="Charge relay system" evidence="6">
    <location>
        <position position="641"/>
    </location>
</feature>
<proteinExistence type="inferred from homology"/>
<dbReference type="Gene3D" id="3.40.50.200">
    <property type="entry name" value="Peptidase S8/S53 domain"/>
    <property type="match status" value="1"/>
</dbReference>
<organism evidence="9 10">
    <name type="scientific">Brumimicrobium oceani</name>
    <dbReference type="NCBI Taxonomy" id="2100725"/>
    <lineage>
        <taxon>Bacteria</taxon>
        <taxon>Pseudomonadati</taxon>
        <taxon>Bacteroidota</taxon>
        <taxon>Flavobacteriia</taxon>
        <taxon>Flavobacteriales</taxon>
        <taxon>Crocinitomicaceae</taxon>
        <taxon>Brumimicrobium</taxon>
    </lineage>
</organism>
<dbReference type="RefSeq" id="WP_109360348.1">
    <property type="nucleotide sequence ID" value="NZ_QFRJ01000013.1"/>
</dbReference>
<evidence type="ECO:0000313" key="10">
    <source>
        <dbReference type="Proteomes" id="UP000245370"/>
    </source>
</evidence>
<dbReference type="PROSITE" id="PS00138">
    <property type="entry name" value="SUBTILASE_SER"/>
    <property type="match status" value="1"/>
</dbReference>
<evidence type="ECO:0000256" key="3">
    <source>
        <dbReference type="ARBA" id="ARBA00022729"/>
    </source>
</evidence>
<protein>
    <recommendedName>
        <fullName evidence="11">Peptidase S8/S53 domain-containing protein</fullName>
    </recommendedName>
</protein>
<dbReference type="PRINTS" id="PR00723">
    <property type="entry name" value="SUBTILISIN"/>
</dbReference>
<reference evidence="9 10" key="2">
    <citation type="submission" date="2018-05" db="EMBL/GenBank/DDBJ databases">
        <authorList>
            <person name="Lanie J.A."/>
            <person name="Ng W.-L."/>
            <person name="Kazmierczak K.M."/>
            <person name="Andrzejewski T.M."/>
            <person name="Davidsen T.M."/>
            <person name="Wayne K.J."/>
            <person name="Tettelin H."/>
            <person name="Glass J.I."/>
            <person name="Rusch D."/>
            <person name="Podicherti R."/>
            <person name="Tsui H.-C.T."/>
            <person name="Winkler M.E."/>
        </authorList>
    </citation>
    <scope>NUCLEOTIDE SEQUENCE [LARGE SCALE GENOMIC DNA]</scope>
    <source>
        <strain evidence="9 10">C305</strain>
    </source>
</reference>
<dbReference type="Proteomes" id="UP000245370">
    <property type="component" value="Unassembled WGS sequence"/>
</dbReference>
<evidence type="ECO:0008006" key="11">
    <source>
        <dbReference type="Google" id="ProtNLM"/>
    </source>
</evidence>
<dbReference type="GO" id="GO:0004252">
    <property type="term" value="F:serine-type endopeptidase activity"/>
    <property type="evidence" value="ECO:0007669"/>
    <property type="project" value="UniProtKB-UniRule"/>
</dbReference>
<reference evidence="9 10" key="1">
    <citation type="submission" date="2018-05" db="EMBL/GenBank/DDBJ databases">
        <title>Brumimicrobium oceani sp. nov., isolated from coastal sediment.</title>
        <authorList>
            <person name="Kou Y."/>
        </authorList>
    </citation>
    <scope>NUCLEOTIDE SEQUENCE [LARGE SCALE GENOMIC DNA]</scope>
    <source>
        <strain evidence="9 10">C305</strain>
    </source>
</reference>
<dbReference type="InterPro" id="IPR022398">
    <property type="entry name" value="Peptidase_S8_His-AS"/>
</dbReference>